<dbReference type="EMBL" id="HAEB01003117">
    <property type="protein sequence ID" value="SBQ49644.1"/>
    <property type="molecule type" value="Transcribed_RNA"/>
</dbReference>
<protein>
    <recommendedName>
        <fullName evidence="2">Helentron 4 helitron-like transposon replicase/helicase/endonuclease</fullName>
    </recommendedName>
</protein>
<sequence>PHNSYSRLDYFLTPKNFLYQSCLIGLITISDHAPVYLQCDLISDIARTLIWKYNTSLLNNDSSCTI</sequence>
<feature type="non-terminal residue" evidence="1">
    <location>
        <position position="1"/>
    </location>
</feature>
<dbReference type="SUPFAM" id="SSF56219">
    <property type="entry name" value="DNase I-like"/>
    <property type="match status" value="1"/>
</dbReference>
<gene>
    <name evidence="1" type="primary">Nfu_g_1_021268</name>
</gene>
<dbReference type="AlphaFoldDB" id="A0A1A8EUW3"/>
<proteinExistence type="predicted"/>
<dbReference type="InterPro" id="IPR036691">
    <property type="entry name" value="Endo/exonu/phosph_ase_sf"/>
</dbReference>
<feature type="non-terminal residue" evidence="1">
    <location>
        <position position="66"/>
    </location>
</feature>
<evidence type="ECO:0008006" key="2">
    <source>
        <dbReference type="Google" id="ProtNLM"/>
    </source>
</evidence>
<name>A0A1A8EUW3_9TELE</name>
<reference evidence="1" key="1">
    <citation type="submission" date="2016-05" db="EMBL/GenBank/DDBJ databases">
        <authorList>
            <person name="Lavstsen T."/>
            <person name="Jespersen J.S."/>
        </authorList>
    </citation>
    <scope>NUCLEOTIDE SEQUENCE</scope>
    <source>
        <tissue evidence="1">Brain</tissue>
    </source>
</reference>
<evidence type="ECO:0000313" key="1">
    <source>
        <dbReference type="EMBL" id="SBQ49644.1"/>
    </source>
</evidence>
<organism evidence="1">
    <name type="scientific">Nothobranchius korthausae</name>
    <dbReference type="NCBI Taxonomy" id="1143690"/>
    <lineage>
        <taxon>Eukaryota</taxon>
        <taxon>Metazoa</taxon>
        <taxon>Chordata</taxon>
        <taxon>Craniata</taxon>
        <taxon>Vertebrata</taxon>
        <taxon>Euteleostomi</taxon>
        <taxon>Actinopterygii</taxon>
        <taxon>Neopterygii</taxon>
        <taxon>Teleostei</taxon>
        <taxon>Neoteleostei</taxon>
        <taxon>Acanthomorphata</taxon>
        <taxon>Ovalentaria</taxon>
        <taxon>Atherinomorphae</taxon>
        <taxon>Cyprinodontiformes</taxon>
        <taxon>Nothobranchiidae</taxon>
        <taxon>Nothobranchius</taxon>
    </lineage>
</organism>
<accession>A0A1A8EUW3</accession>
<reference evidence="1" key="2">
    <citation type="submission" date="2016-06" db="EMBL/GenBank/DDBJ databases">
        <title>The genome of a short-lived fish provides insights into sex chromosome evolution and the genetic control of aging.</title>
        <authorList>
            <person name="Reichwald K."/>
            <person name="Felder M."/>
            <person name="Petzold A."/>
            <person name="Koch P."/>
            <person name="Groth M."/>
            <person name="Platzer M."/>
        </authorList>
    </citation>
    <scope>NUCLEOTIDE SEQUENCE</scope>
    <source>
        <tissue evidence="1">Brain</tissue>
    </source>
</reference>